<dbReference type="GO" id="GO:0006508">
    <property type="term" value="P:proteolysis"/>
    <property type="evidence" value="ECO:0007669"/>
    <property type="project" value="UniProtKB-KW"/>
</dbReference>
<organism evidence="5">
    <name type="scientific">Leifsonia sp. NPDC080035</name>
    <dbReference type="NCBI Taxonomy" id="3143936"/>
    <lineage>
        <taxon>Bacteria</taxon>
        <taxon>Bacillati</taxon>
        <taxon>Actinomycetota</taxon>
        <taxon>Actinomycetes</taxon>
        <taxon>Micrococcales</taxon>
        <taxon>Microbacteriaceae</taxon>
        <taxon>Leifsonia</taxon>
    </lineage>
</organism>
<dbReference type="SUPFAM" id="SSF50494">
    <property type="entry name" value="Trypsin-like serine proteases"/>
    <property type="match status" value="1"/>
</dbReference>
<evidence type="ECO:0000313" key="5">
    <source>
        <dbReference type="EMBL" id="XBM48624.1"/>
    </source>
</evidence>
<dbReference type="SUPFAM" id="SSF50156">
    <property type="entry name" value="PDZ domain-like"/>
    <property type="match status" value="1"/>
</dbReference>
<proteinExistence type="predicted"/>
<protein>
    <submittedName>
        <fullName evidence="5">Trypsin-like peptidase domain-containing protein</fullName>
    </submittedName>
</protein>
<dbReference type="PRINTS" id="PR00834">
    <property type="entry name" value="PROTEASES2C"/>
</dbReference>
<keyword evidence="1" id="KW-0645">Protease</keyword>
<dbReference type="SMART" id="SM00228">
    <property type="entry name" value="PDZ"/>
    <property type="match status" value="1"/>
</dbReference>
<reference evidence="5" key="1">
    <citation type="submission" date="2024-05" db="EMBL/GenBank/DDBJ databases">
        <title>The Natural Products Discovery Center: Release of the First 8490 Sequenced Strains for Exploring Actinobacteria Biosynthetic Diversity.</title>
        <authorList>
            <person name="Kalkreuter E."/>
            <person name="Kautsar S.A."/>
            <person name="Yang D."/>
            <person name="Bader C.D."/>
            <person name="Teijaro C.N."/>
            <person name="Fluegel L."/>
            <person name="Davis C.M."/>
            <person name="Simpson J.R."/>
            <person name="Lauterbach L."/>
            <person name="Steele A.D."/>
            <person name="Gui C."/>
            <person name="Meng S."/>
            <person name="Li G."/>
            <person name="Viehrig K."/>
            <person name="Ye F."/>
            <person name="Su P."/>
            <person name="Kiefer A.F."/>
            <person name="Nichols A."/>
            <person name="Cepeda A.J."/>
            <person name="Yan W."/>
            <person name="Fan B."/>
            <person name="Jiang Y."/>
            <person name="Adhikari A."/>
            <person name="Zheng C.-J."/>
            <person name="Schuster L."/>
            <person name="Cowan T.M."/>
            <person name="Smanski M.J."/>
            <person name="Chevrette M.G."/>
            <person name="de Carvalho L.P.S."/>
            <person name="Shen B."/>
        </authorList>
    </citation>
    <scope>NUCLEOTIDE SEQUENCE</scope>
    <source>
        <strain evidence="5">NPDC080035</strain>
    </source>
</reference>
<evidence type="ECO:0000256" key="2">
    <source>
        <dbReference type="ARBA" id="ARBA00022801"/>
    </source>
</evidence>
<dbReference type="Pfam" id="PF13365">
    <property type="entry name" value="Trypsin_2"/>
    <property type="match status" value="1"/>
</dbReference>
<dbReference type="Pfam" id="PF13180">
    <property type="entry name" value="PDZ_2"/>
    <property type="match status" value="1"/>
</dbReference>
<dbReference type="Gene3D" id="2.30.42.10">
    <property type="match status" value="1"/>
</dbReference>
<dbReference type="AlphaFoldDB" id="A0AAU7GD99"/>
<evidence type="ECO:0000256" key="1">
    <source>
        <dbReference type="ARBA" id="ARBA00022670"/>
    </source>
</evidence>
<dbReference type="PANTHER" id="PTHR43343:SF3">
    <property type="entry name" value="PROTEASE DO-LIKE 8, CHLOROPLASTIC"/>
    <property type="match status" value="1"/>
</dbReference>
<feature type="region of interest" description="Disordered" evidence="3">
    <location>
        <begin position="1"/>
        <end position="24"/>
    </location>
</feature>
<dbReference type="Gene3D" id="2.40.10.120">
    <property type="match status" value="1"/>
</dbReference>
<gene>
    <name evidence="5" type="ORF">AAME72_01920</name>
</gene>
<name>A0AAU7GD99_9MICO</name>
<dbReference type="RefSeq" id="WP_348788569.1">
    <property type="nucleotide sequence ID" value="NZ_CP157390.1"/>
</dbReference>
<feature type="compositionally biased region" description="Low complexity" evidence="3">
    <location>
        <begin position="1"/>
        <end position="11"/>
    </location>
</feature>
<sequence length="421" mass="39469">MNTVDGAPAAGTGEGADGAGAGGGRAGRRRSVAILSAAAAATVVAGATVGLGVNSVVAGAATAGPASSSSADIHTALGRSGYGGYGGYGSSSGSTGSTDSSALASATSAQEVGVVDITSELGYDQAESAGTGLVLTSTGEILTNNHVIEDATSIRVTVVATGASYAATVVGTDATDDVAVLQLSNASGLGTAHLDTAGDVALGDAVTGVGNAGGVGGTPSASPGTVTALDATITTQAEQSAASETLNGLIETDADIQAGDSGGPLFNASDEVIGIDTAASQGGETQGYAIPIEDALAIAGRIEAGQASSTITIGYPAFLGVEVAPSAASGASDPYGSSAESSGTVTGAAVSGVIEGGPASAAGLAAGDTITALNGTPIASAQALTQALGTLAPGRRVSLTWTDTAGAAHTAEVTLAQGPAA</sequence>
<dbReference type="InterPro" id="IPR051201">
    <property type="entry name" value="Chloro_Bact_Ser_Proteases"/>
</dbReference>
<dbReference type="InterPro" id="IPR001940">
    <property type="entry name" value="Peptidase_S1C"/>
</dbReference>
<evidence type="ECO:0000259" key="4">
    <source>
        <dbReference type="PROSITE" id="PS50106"/>
    </source>
</evidence>
<feature type="domain" description="PDZ" evidence="4">
    <location>
        <begin position="314"/>
        <end position="391"/>
    </location>
</feature>
<dbReference type="InterPro" id="IPR001478">
    <property type="entry name" value="PDZ"/>
</dbReference>
<dbReference type="PANTHER" id="PTHR43343">
    <property type="entry name" value="PEPTIDASE S12"/>
    <property type="match status" value="1"/>
</dbReference>
<dbReference type="GO" id="GO:0004252">
    <property type="term" value="F:serine-type endopeptidase activity"/>
    <property type="evidence" value="ECO:0007669"/>
    <property type="project" value="InterPro"/>
</dbReference>
<dbReference type="PROSITE" id="PS50106">
    <property type="entry name" value="PDZ"/>
    <property type="match status" value="1"/>
</dbReference>
<keyword evidence="2" id="KW-0378">Hydrolase</keyword>
<dbReference type="InterPro" id="IPR009003">
    <property type="entry name" value="Peptidase_S1_PA"/>
</dbReference>
<dbReference type="EMBL" id="CP157390">
    <property type="protein sequence ID" value="XBM48624.1"/>
    <property type="molecule type" value="Genomic_DNA"/>
</dbReference>
<dbReference type="InterPro" id="IPR036034">
    <property type="entry name" value="PDZ_sf"/>
</dbReference>
<accession>A0AAU7GD99</accession>
<evidence type="ECO:0000256" key="3">
    <source>
        <dbReference type="SAM" id="MobiDB-lite"/>
    </source>
</evidence>
<feature type="compositionally biased region" description="Gly residues" evidence="3">
    <location>
        <begin position="12"/>
        <end position="24"/>
    </location>
</feature>